<comment type="caution">
    <text evidence="25">The sequence shown here is derived from an EMBL/GenBank/DDBJ whole genome shotgun (WGS) entry which is preliminary data.</text>
</comment>
<keyword evidence="11" id="KW-0539">Nucleus</keyword>
<protein>
    <recommendedName>
        <fullName evidence="5">Alpha-ketoglutarate-dependent dioxygenase FTO</fullName>
        <ecNumber evidence="4">1.14.11.53</ecNumber>
    </recommendedName>
    <alternativeName>
        <fullName evidence="12">U6 small nuclear RNA (2'-O-methyladenosine-N(6)-)-demethylase FTO</fullName>
    </alternativeName>
    <alternativeName>
        <fullName evidence="13">U6 small nuclear RNA N(6)-methyladenosine-demethylase FTO</fullName>
    </alternativeName>
    <alternativeName>
        <fullName evidence="15">mRNA (2'-O-methyladenosine-N(6)-)-demethylase FTO</fullName>
    </alternativeName>
    <alternativeName>
        <fullName evidence="16">mRNA N(6)-methyladenosine demethylase FTO</fullName>
    </alternativeName>
    <alternativeName>
        <fullName evidence="14">tRNA N1-methyl adenine demethylase FTO</fullName>
    </alternativeName>
</protein>
<evidence type="ECO:0000256" key="14">
    <source>
        <dbReference type="ARBA" id="ARBA00030557"/>
    </source>
</evidence>
<dbReference type="SMART" id="SM01223">
    <property type="entry name" value="FTO_NTD"/>
    <property type="match status" value="1"/>
</dbReference>
<dbReference type="GO" id="GO:0006307">
    <property type="term" value="P:DNA alkylation repair"/>
    <property type="evidence" value="ECO:0007669"/>
    <property type="project" value="InterPro"/>
</dbReference>
<dbReference type="GO" id="GO:0008198">
    <property type="term" value="F:ferrous iron binding"/>
    <property type="evidence" value="ECO:0007669"/>
    <property type="project" value="TreeGrafter"/>
</dbReference>
<evidence type="ECO:0000256" key="9">
    <source>
        <dbReference type="ARBA" id="ARBA00023002"/>
    </source>
</evidence>
<evidence type="ECO:0000259" key="24">
    <source>
        <dbReference type="SMART" id="SM01223"/>
    </source>
</evidence>
<feature type="region of interest" description="Disordered" evidence="23">
    <location>
        <begin position="347"/>
        <end position="389"/>
    </location>
</feature>
<feature type="compositionally biased region" description="Polar residues" evidence="23">
    <location>
        <begin position="678"/>
        <end position="687"/>
    </location>
</feature>
<evidence type="ECO:0000256" key="22">
    <source>
        <dbReference type="ARBA" id="ARBA00049565"/>
    </source>
</evidence>
<evidence type="ECO:0000256" key="11">
    <source>
        <dbReference type="ARBA" id="ARBA00023242"/>
    </source>
</evidence>
<dbReference type="EMBL" id="CAICTM010000023">
    <property type="protein sequence ID" value="CAB9497616.1"/>
    <property type="molecule type" value="Genomic_DNA"/>
</dbReference>
<evidence type="ECO:0000256" key="18">
    <source>
        <dbReference type="ARBA" id="ARBA00047457"/>
    </source>
</evidence>
<dbReference type="InterPro" id="IPR024367">
    <property type="entry name" value="FTO_cat_dom"/>
</dbReference>
<evidence type="ECO:0000256" key="13">
    <source>
        <dbReference type="ARBA" id="ARBA00030546"/>
    </source>
</evidence>
<evidence type="ECO:0000256" key="20">
    <source>
        <dbReference type="ARBA" id="ARBA00048582"/>
    </source>
</evidence>
<dbReference type="AlphaFoldDB" id="A0A9N8D9E7"/>
<comment type="similarity">
    <text evidence="3">Belongs to the fto family.</text>
</comment>
<feature type="compositionally biased region" description="Low complexity" evidence="23">
    <location>
        <begin position="379"/>
        <end position="389"/>
    </location>
</feature>
<comment type="catalytic activity">
    <reaction evidence="18">
        <text>an N(1)-methyladenosine in tRNA + 2-oxoglutarate + O2 = an adenosine in tRNA + formaldehyde + succinate + CO2</text>
        <dbReference type="Rhea" id="RHEA:54576"/>
        <dbReference type="Rhea" id="RHEA-COMP:10242"/>
        <dbReference type="Rhea" id="RHEA-COMP:12312"/>
        <dbReference type="ChEBI" id="CHEBI:15379"/>
        <dbReference type="ChEBI" id="CHEBI:16526"/>
        <dbReference type="ChEBI" id="CHEBI:16810"/>
        <dbReference type="ChEBI" id="CHEBI:16842"/>
        <dbReference type="ChEBI" id="CHEBI:30031"/>
        <dbReference type="ChEBI" id="CHEBI:74411"/>
        <dbReference type="ChEBI" id="CHEBI:74491"/>
    </reaction>
</comment>
<feature type="compositionally biased region" description="Basic residues" evidence="23">
    <location>
        <begin position="688"/>
        <end position="702"/>
    </location>
</feature>
<dbReference type="Gene3D" id="1.20.58.1470">
    <property type="entry name" value="FTO C-terminal domain"/>
    <property type="match status" value="1"/>
</dbReference>
<dbReference type="OrthoDB" id="46257at2759"/>
<feature type="region of interest" description="Disordered" evidence="23">
    <location>
        <begin position="497"/>
        <end position="517"/>
    </location>
</feature>
<dbReference type="Gene3D" id="2.60.120.590">
    <property type="entry name" value="Alpha-ketoglutarate-dependent dioxygenase AlkB-like"/>
    <property type="match status" value="1"/>
</dbReference>
<feature type="region of interest" description="Disordered" evidence="23">
    <location>
        <begin position="1"/>
        <end position="43"/>
    </location>
</feature>
<dbReference type="PANTHER" id="PTHR31291:SF2">
    <property type="entry name" value="ALPHA-KETOGLUTARATE-DEPENDENT DIOXYGENASE FTO"/>
    <property type="match status" value="1"/>
</dbReference>
<evidence type="ECO:0000313" key="25">
    <source>
        <dbReference type="EMBL" id="CAB9497616.1"/>
    </source>
</evidence>
<gene>
    <name evidence="25" type="ORF">SEMRO_23_G015600.1</name>
</gene>
<comment type="catalytic activity">
    <reaction evidence="19">
        <text>an N(6)-methyladenosine in mRNA + 2-oxoglutarate + O2 = an adenosine in mRNA + formaldehyde + succinate + CO2</text>
        <dbReference type="Rhea" id="RHEA:49520"/>
        <dbReference type="Rhea" id="RHEA-COMP:12414"/>
        <dbReference type="Rhea" id="RHEA-COMP:12417"/>
        <dbReference type="ChEBI" id="CHEBI:15379"/>
        <dbReference type="ChEBI" id="CHEBI:16526"/>
        <dbReference type="ChEBI" id="CHEBI:16810"/>
        <dbReference type="ChEBI" id="CHEBI:16842"/>
        <dbReference type="ChEBI" id="CHEBI:30031"/>
        <dbReference type="ChEBI" id="CHEBI:74411"/>
        <dbReference type="ChEBI" id="CHEBI:74449"/>
        <dbReference type="EC" id="1.14.11.53"/>
    </reaction>
</comment>
<comment type="subcellular location">
    <subcellularLocation>
        <location evidence="2">Cytoplasm</location>
    </subcellularLocation>
    <subcellularLocation>
        <location evidence="1">Nucleus speckle</location>
    </subcellularLocation>
</comment>
<evidence type="ECO:0000256" key="6">
    <source>
        <dbReference type="ARBA" id="ARBA00022490"/>
    </source>
</evidence>
<evidence type="ECO:0000256" key="5">
    <source>
        <dbReference type="ARBA" id="ARBA00013477"/>
    </source>
</evidence>
<dbReference type="GO" id="GO:0040014">
    <property type="term" value="P:regulation of multicellular organism growth"/>
    <property type="evidence" value="ECO:0007669"/>
    <property type="project" value="InterPro"/>
</dbReference>
<name>A0A9N8D9E7_9STRA</name>
<evidence type="ECO:0000256" key="21">
    <source>
        <dbReference type="ARBA" id="ARBA00049056"/>
    </source>
</evidence>
<keyword evidence="6" id="KW-0963">Cytoplasm</keyword>
<evidence type="ECO:0000313" key="26">
    <source>
        <dbReference type="Proteomes" id="UP001153069"/>
    </source>
</evidence>
<dbReference type="InterPro" id="IPR024366">
    <property type="entry name" value="FTO_C"/>
</dbReference>
<dbReference type="Pfam" id="PF12933">
    <property type="entry name" value="FTO_NTD"/>
    <property type="match status" value="1"/>
</dbReference>
<dbReference type="GO" id="GO:1990931">
    <property type="term" value="F:mRNA N6-methyladenosine dioxygenase activity"/>
    <property type="evidence" value="ECO:0007669"/>
    <property type="project" value="UniProtKB-EC"/>
</dbReference>
<comment type="catalytic activity">
    <reaction evidence="20">
        <text>a 5'-end (N(7)-methyl 5'-triphosphoguanosine)-(N(6),2'-O-dimethyladenosine) in U6 snRNA + 2-oxoglutarate + O2 = a 5'-end (N(7)-methyl 5'-triphosphoguanosine)-(2'-O-methyladenosine) in U6 snRNA + formaldehyde + succinate + CO2</text>
        <dbReference type="Rhea" id="RHEA:57904"/>
        <dbReference type="Rhea" id="RHEA-COMP:15030"/>
        <dbReference type="Rhea" id="RHEA-COMP:15031"/>
        <dbReference type="ChEBI" id="CHEBI:15379"/>
        <dbReference type="ChEBI" id="CHEBI:16526"/>
        <dbReference type="ChEBI" id="CHEBI:16810"/>
        <dbReference type="ChEBI" id="CHEBI:16842"/>
        <dbReference type="ChEBI" id="CHEBI:30031"/>
        <dbReference type="ChEBI" id="CHEBI:85958"/>
        <dbReference type="ChEBI" id="CHEBI:85959"/>
    </reaction>
</comment>
<dbReference type="Pfam" id="PF12934">
    <property type="entry name" value="FTO_CTD"/>
    <property type="match status" value="1"/>
</dbReference>
<organism evidence="25 26">
    <name type="scientific">Seminavis robusta</name>
    <dbReference type="NCBI Taxonomy" id="568900"/>
    <lineage>
        <taxon>Eukaryota</taxon>
        <taxon>Sar</taxon>
        <taxon>Stramenopiles</taxon>
        <taxon>Ochrophyta</taxon>
        <taxon>Bacillariophyta</taxon>
        <taxon>Bacillariophyceae</taxon>
        <taxon>Bacillariophycidae</taxon>
        <taxon>Naviculales</taxon>
        <taxon>Naviculaceae</taxon>
        <taxon>Seminavis</taxon>
    </lineage>
</organism>
<dbReference type="GO" id="GO:0016607">
    <property type="term" value="C:nuclear speck"/>
    <property type="evidence" value="ECO:0007669"/>
    <property type="project" value="UniProtKB-SubCell"/>
</dbReference>
<evidence type="ECO:0000256" key="4">
    <source>
        <dbReference type="ARBA" id="ARBA00012931"/>
    </source>
</evidence>
<keyword evidence="26" id="KW-1185">Reference proteome</keyword>
<evidence type="ECO:0000256" key="15">
    <source>
        <dbReference type="ARBA" id="ARBA00032169"/>
    </source>
</evidence>
<feature type="compositionally biased region" description="Low complexity" evidence="23">
    <location>
        <begin position="497"/>
        <end position="508"/>
    </location>
</feature>
<dbReference type="InterPro" id="IPR037151">
    <property type="entry name" value="AlkB-like_sf"/>
</dbReference>
<comment type="catalytic activity">
    <reaction evidence="22">
        <text>a 5'-end (N(7)-methyl 5'-triphosphoguanosine)-(N(6),2'-O-dimethyladenosine) in mRNA + 2-oxoglutarate + O2 = a 5'-end (N(7)-methyl 5'-triphosphoguanosine)-(2'-O-methyladenosine) in mRNA + formaldehyde + succinate + CO2</text>
        <dbReference type="Rhea" id="RHEA:57896"/>
        <dbReference type="Rhea" id="RHEA-COMP:11518"/>
        <dbReference type="Rhea" id="RHEA-COMP:11519"/>
        <dbReference type="ChEBI" id="CHEBI:15379"/>
        <dbReference type="ChEBI" id="CHEBI:16526"/>
        <dbReference type="ChEBI" id="CHEBI:16810"/>
        <dbReference type="ChEBI" id="CHEBI:16842"/>
        <dbReference type="ChEBI" id="CHEBI:30031"/>
        <dbReference type="ChEBI" id="CHEBI:85958"/>
        <dbReference type="ChEBI" id="CHEBI:85959"/>
    </reaction>
</comment>
<comment type="subunit">
    <text evidence="17">Monomer. May also exist as homodimer.</text>
</comment>
<evidence type="ECO:0000256" key="8">
    <source>
        <dbReference type="ARBA" id="ARBA00022964"/>
    </source>
</evidence>
<accession>A0A9N8D9E7</accession>
<dbReference type="Proteomes" id="UP001153069">
    <property type="component" value="Unassembled WGS sequence"/>
</dbReference>
<dbReference type="InterPro" id="IPR038413">
    <property type="entry name" value="FTO_C_sf"/>
</dbReference>
<evidence type="ECO:0000256" key="17">
    <source>
        <dbReference type="ARBA" id="ARBA00046452"/>
    </source>
</evidence>
<dbReference type="GO" id="GO:0005737">
    <property type="term" value="C:cytoplasm"/>
    <property type="evidence" value="ECO:0007669"/>
    <property type="project" value="UniProtKB-SubCell"/>
</dbReference>
<evidence type="ECO:0000256" key="7">
    <source>
        <dbReference type="ARBA" id="ARBA00022723"/>
    </source>
</evidence>
<keyword evidence="10" id="KW-0408">Iron</keyword>
<evidence type="ECO:0000256" key="10">
    <source>
        <dbReference type="ARBA" id="ARBA00023004"/>
    </source>
</evidence>
<evidence type="ECO:0000256" key="23">
    <source>
        <dbReference type="SAM" id="MobiDB-lite"/>
    </source>
</evidence>
<keyword evidence="9" id="KW-0560">Oxidoreductase</keyword>
<dbReference type="EC" id="1.14.11.53" evidence="4"/>
<evidence type="ECO:0000256" key="1">
    <source>
        <dbReference type="ARBA" id="ARBA00004324"/>
    </source>
</evidence>
<feature type="region of interest" description="Disordered" evidence="23">
    <location>
        <begin position="636"/>
        <end position="718"/>
    </location>
</feature>
<evidence type="ECO:0000256" key="2">
    <source>
        <dbReference type="ARBA" id="ARBA00004496"/>
    </source>
</evidence>
<dbReference type="PANTHER" id="PTHR31291">
    <property type="entry name" value="ALPHA-KETOGLUTARATE-DEPENDENT DIOXYGENASE FTO"/>
    <property type="match status" value="1"/>
</dbReference>
<keyword evidence="8" id="KW-0223">Dioxygenase</keyword>
<evidence type="ECO:0000256" key="3">
    <source>
        <dbReference type="ARBA" id="ARBA00006264"/>
    </source>
</evidence>
<dbReference type="InterPro" id="IPR032868">
    <property type="entry name" value="FTO"/>
</dbReference>
<feature type="compositionally biased region" description="Polar residues" evidence="23">
    <location>
        <begin position="28"/>
        <end position="38"/>
    </location>
</feature>
<evidence type="ECO:0000256" key="16">
    <source>
        <dbReference type="ARBA" id="ARBA00032950"/>
    </source>
</evidence>
<reference evidence="25" key="1">
    <citation type="submission" date="2020-06" db="EMBL/GenBank/DDBJ databases">
        <authorList>
            <consortium name="Plant Systems Biology data submission"/>
        </authorList>
    </citation>
    <scope>NUCLEOTIDE SEQUENCE</scope>
    <source>
        <strain evidence="25">D6</strain>
    </source>
</reference>
<dbReference type="GO" id="GO:0035516">
    <property type="term" value="F:broad specificity oxidative DNA demethylase activity"/>
    <property type="evidence" value="ECO:0007669"/>
    <property type="project" value="InterPro"/>
</dbReference>
<feature type="compositionally biased region" description="Polar residues" evidence="23">
    <location>
        <begin position="636"/>
        <end position="648"/>
    </location>
</feature>
<dbReference type="GO" id="GO:0042245">
    <property type="term" value="P:RNA repair"/>
    <property type="evidence" value="ECO:0007669"/>
    <property type="project" value="InterPro"/>
</dbReference>
<keyword evidence="7" id="KW-0479">Metal-binding</keyword>
<proteinExistence type="inferred from homology"/>
<comment type="catalytic activity">
    <reaction evidence="21">
        <text>N(6)-methyladenosine in U6 snRNA + 2-oxoglutarate + O2 = adenosine in U6 snRNA + formaldehyde + succinate + CO2</text>
        <dbReference type="Rhea" id="RHEA:57900"/>
        <dbReference type="Rhea" id="RHEA-COMP:13573"/>
        <dbReference type="Rhea" id="RHEA-COMP:13574"/>
        <dbReference type="ChEBI" id="CHEBI:15379"/>
        <dbReference type="ChEBI" id="CHEBI:16526"/>
        <dbReference type="ChEBI" id="CHEBI:16810"/>
        <dbReference type="ChEBI" id="CHEBI:16842"/>
        <dbReference type="ChEBI" id="CHEBI:30031"/>
        <dbReference type="ChEBI" id="CHEBI:74411"/>
        <dbReference type="ChEBI" id="CHEBI:74449"/>
    </reaction>
</comment>
<evidence type="ECO:0000256" key="19">
    <source>
        <dbReference type="ARBA" id="ARBA00048158"/>
    </source>
</evidence>
<feature type="compositionally biased region" description="Basic and acidic residues" evidence="23">
    <location>
        <begin position="1"/>
        <end position="10"/>
    </location>
</feature>
<evidence type="ECO:0000256" key="12">
    <source>
        <dbReference type="ARBA" id="ARBA00030404"/>
    </source>
</evidence>
<feature type="domain" description="Alpha-ketoglutarate-dependent dioxygenase FTO catalytic" evidence="24">
    <location>
        <begin position="63"/>
        <end position="351"/>
    </location>
</feature>
<sequence>MKRHSNDKTKPNKQKRRNQKKVEKKTDTSTSTPVQLNKGQVLPFPRGLSFPKDDFLRHEAPFQESFAAALETCYLGLAIDDPSTLARHIPVPLEQKKGNLDKFPLQETLEEMENRNFFQADITQPFGLGSKCAKTFVTRCLVGDTGTTYKYLGLRMFAYTWNSNSNQKNNDNDKLCQEIKRFKDDILVPRTKQHLKSLVHKRKQANANGHSNANDTDISRSRPDYNICLINRMDASNPQYKLEPSLQHDKIAVAWHADSILEHYSNIAVYQLITNNQNNQHIHKDSNGRQDWSLALRVVPNAEGPNIQADKITPDDSTPAVSLSLPSGSAYYMLDDFNHHHQHAVLRNSNQNESENENEIKSKKKARNNLKQQKPPQDSSPSSSSSSSSIRYSCTYRLLRPSHTVQEALEQCRKICAGFHKRGPKIWRSEQLCLTYIESEWLRQFYIQGQHHYDMLWHNNNWGPPLKQLWKYWAQLETRTQQTVQLLQWAAAQAQAQAQAQPNNNNAPTISRKQRDKQRKAFATVQELLARQSGTTTTNTNSNALQLLYEPLAELLRERATLRLQWQKREKDHVFTTVDPRYRPLPWPVQYENDSNSNNNHQVSTEIEIMASSPLPQDLRPVVDQLMAAGRTSYCYSDNQDSRQSSSGLAKPPVATTRDNDHDSMGGKAAGSEKSNRAMPTSGSQGHISKRNKKRNKTKNGKRNNDDASAPKKKKRRF</sequence>